<evidence type="ECO:0000313" key="5">
    <source>
        <dbReference type="Proteomes" id="UP001348817"/>
    </source>
</evidence>
<dbReference type="InterPro" id="IPR015196">
    <property type="entry name" value="PngaseF_N"/>
</dbReference>
<dbReference type="AlphaFoldDB" id="A0AAU9D241"/>
<dbReference type="Pfam" id="PF09112">
    <property type="entry name" value="N-glycanase_N"/>
    <property type="match status" value="1"/>
</dbReference>
<dbReference type="Gene3D" id="2.60.120.230">
    <property type="match status" value="2"/>
</dbReference>
<dbReference type="RefSeq" id="WP_338394837.1">
    <property type="nucleotide sequence ID" value="NZ_AP025315.1"/>
</dbReference>
<accession>A0AAU9D241</accession>
<dbReference type="InterPro" id="IPR014784">
    <property type="entry name" value="Cu2_ascorb_mOase-like_C"/>
</dbReference>
<dbReference type="Pfam" id="PF09113">
    <property type="entry name" value="N-glycanase_C"/>
    <property type="match status" value="1"/>
</dbReference>
<organism evidence="4 5">
    <name type="scientific">Fulvitalea axinellae</name>
    <dbReference type="NCBI Taxonomy" id="1182444"/>
    <lineage>
        <taxon>Bacteria</taxon>
        <taxon>Pseudomonadati</taxon>
        <taxon>Bacteroidota</taxon>
        <taxon>Cytophagia</taxon>
        <taxon>Cytophagales</taxon>
        <taxon>Persicobacteraceae</taxon>
        <taxon>Fulvitalea</taxon>
    </lineage>
</organism>
<name>A0AAU9D241_9BACT</name>
<evidence type="ECO:0000259" key="2">
    <source>
        <dbReference type="Pfam" id="PF09112"/>
    </source>
</evidence>
<dbReference type="InterPro" id="IPR008977">
    <property type="entry name" value="PHM/PNGase_F_dom_sf"/>
</dbReference>
<dbReference type="Proteomes" id="UP001348817">
    <property type="component" value="Plasmid pFA1"/>
</dbReference>
<proteinExistence type="predicted"/>
<evidence type="ECO:0008006" key="6">
    <source>
        <dbReference type="Google" id="ProtNLM"/>
    </source>
</evidence>
<evidence type="ECO:0000313" key="4">
    <source>
        <dbReference type="EMBL" id="BDD11722.1"/>
    </source>
</evidence>
<geneLocation type="plasmid" evidence="4 5">
    <name>pFA1</name>
</geneLocation>
<dbReference type="EMBL" id="AP025315">
    <property type="protein sequence ID" value="BDD11722.1"/>
    <property type="molecule type" value="Genomic_DNA"/>
</dbReference>
<dbReference type="KEGG" id="fax:FUAX_41540"/>
<reference evidence="4 5" key="1">
    <citation type="submission" date="2021-12" db="EMBL/GenBank/DDBJ databases">
        <title>Genome sequencing of bacteria with rrn-lacking chromosome and rrn-plasmid.</title>
        <authorList>
            <person name="Anda M."/>
            <person name="Iwasaki W."/>
        </authorList>
    </citation>
    <scope>NUCLEOTIDE SEQUENCE [LARGE SCALE GENOMIC DNA]</scope>
    <source>
        <strain evidence="4 5">DSM 100852</strain>
        <plasmid evidence="4 5">pFA1</plasmid>
    </source>
</reference>
<dbReference type="SUPFAM" id="SSF49742">
    <property type="entry name" value="PHM/PNGase F"/>
    <property type="match status" value="1"/>
</dbReference>
<gene>
    <name evidence="4" type="ORF">FUAX_41540</name>
</gene>
<feature type="domain" description="Peptide-N-glycosidase F N-terminal" evidence="2">
    <location>
        <begin position="141"/>
        <end position="244"/>
    </location>
</feature>
<feature type="domain" description="Peptide-N-glycosidase F C-terminal" evidence="3">
    <location>
        <begin position="322"/>
        <end position="453"/>
    </location>
</feature>
<evidence type="ECO:0000256" key="1">
    <source>
        <dbReference type="ARBA" id="ARBA00023157"/>
    </source>
</evidence>
<keyword evidence="1" id="KW-1015">Disulfide bond</keyword>
<keyword evidence="4" id="KW-0614">Plasmid</keyword>
<evidence type="ECO:0000259" key="3">
    <source>
        <dbReference type="Pfam" id="PF09113"/>
    </source>
</evidence>
<sequence>MRNPLRSIFLYLMQLSALLIFVTGCRDNDGDSDVNPIEAIFISSNENTLPVGEEFVFTVLNNLDEDITSISKIYIGNTLIEGNVFSPEEPGEYSVVAQYKHNDELYTSNTIQVNVAPKATIVNLFDRITHYTRKATDVLPVPENILKISNTTHARKITNDMIAQLHGKLRLNVTVWAACDNYDRKGHIQLVFVPTGEDYVDNENKIEIEIARFITPFMNRNISPDHVDYSFEIDNVLKLLKDTSLKEKYDFYISMDLNGLTSTGQKQVPGCEGRKETFIASIDFVSPKSEYEHTAQTFHLLAKKFGIKSYKDSNTDVLGEAVKTFSINTEKDIQNAKLYFITSSHGANQGGEEYNRREHFLSFDGSSVASFIPGGVSCEPFRVVNTQGNGIYGPSPRTDEEWASFSNWCPGDIIPIREFDLGTVSAGNHVLKIEIPSAQFVDNQGSISVSAYIQGETE</sequence>
<dbReference type="InterPro" id="IPR015197">
    <property type="entry name" value="PngaseF_C"/>
</dbReference>
<dbReference type="GO" id="GO:0016715">
    <property type="term" value="F:oxidoreductase activity, acting on paired donors, with incorporation or reduction of molecular oxygen, reduced ascorbate as one donor, and incorporation of one atom of oxygen"/>
    <property type="evidence" value="ECO:0007669"/>
    <property type="project" value="InterPro"/>
</dbReference>
<keyword evidence="5" id="KW-1185">Reference proteome</keyword>
<protein>
    <recommendedName>
        <fullName evidence="6">Peptide-N-glycosidase F N-terminal domain-containing protein</fullName>
    </recommendedName>
</protein>